<name>A0A0K8RD46_IXORI</name>
<dbReference type="EMBL" id="GADI01004807">
    <property type="protein sequence ID" value="JAA69001.1"/>
    <property type="molecule type" value="mRNA"/>
</dbReference>
<dbReference type="AlphaFoldDB" id="A0A0K8RD46"/>
<protein>
    <submittedName>
        <fullName evidence="2">Uncharacterized protein</fullName>
    </submittedName>
</protein>
<sequence>MVFPSTSTTNGPRYVTYHRHRRTPTAEGKKRNGYFMEGTTRDKERRDARGGARPPPHFFSGNDYLGDYDDFDQATEEDKLITFLKLDPAEYNLNGSNVVPHST</sequence>
<organism evidence="2">
    <name type="scientific">Ixodes ricinus</name>
    <name type="common">Common tick</name>
    <name type="synonym">Acarus ricinus</name>
    <dbReference type="NCBI Taxonomy" id="34613"/>
    <lineage>
        <taxon>Eukaryota</taxon>
        <taxon>Metazoa</taxon>
        <taxon>Ecdysozoa</taxon>
        <taxon>Arthropoda</taxon>
        <taxon>Chelicerata</taxon>
        <taxon>Arachnida</taxon>
        <taxon>Acari</taxon>
        <taxon>Parasitiformes</taxon>
        <taxon>Ixodida</taxon>
        <taxon>Ixodoidea</taxon>
        <taxon>Ixodidae</taxon>
        <taxon>Ixodinae</taxon>
        <taxon>Ixodes</taxon>
    </lineage>
</organism>
<reference evidence="2" key="1">
    <citation type="submission" date="2012-12" db="EMBL/GenBank/DDBJ databases">
        <title>Identification and characterization of a phenylalanine ammonia-lyase gene family in Isatis indigotica Fort.</title>
        <authorList>
            <person name="Liu Q."/>
            <person name="Chen J."/>
            <person name="Zhou X."/>
            <person name="Di P."/>
            <person name="Xiao Y."/>
            <person name="Xuan H."/>
            <person name="Zhang L."/>
            <person name="Chen W."/>
        </authorList>
    </citation>
    <scope>NUCLEOTIDE SEQUENCE</scope>
    <source>
        <tissue evidence="2">Salivary gland</tissue>
    </source>
</reference>
<feature type="compositionally biased region" description="Basic and acidic residues" evidence="1">
    <location>
        <begin position="39"/>
        <end position="50"/>
    </location>
</feature>
<dbReference type="Pfam" id="PF04908">
    <property type="entry name" value="SH3BGR"/>
    <property type="match status" value="1"/>
</dbReference>
<feature type="region of interest" description="Disordered" evidence="1">
    <location>
        <begin position="1"/>
        <end position="60"/>
    </location>
</feature>
<feature type="compositionally biased region" description="Polar residues" evidence="1">
    <location>
        <begin position="1"/>
        <end position="11"/>
    </location>
</feature>
<evidence type="ECO:0000313" key="2">
    <source>
        <dbReference type="EMBL" id="JAA69001.1"/>
    </source>
</evidence>
<evidence type="ECO:0000256" key="1">
    <source>
        <dbReference type="SAM" id="MobiDB-lite"/>
    </source>
</evidence>
<proteinExistence type="evidence at transcript level"/>
<dbReference type="Gene3D" id="3.40.30.10">
    <property type="entry name" value="Glutaredoxin"/>
    <property type="match status" value="1"/>
</dbReference>
<accession>A0A0K8RD46</accession>
<dbReference type="InterPro" id="IPR006993">
    <property type="entry name" value="Glut_rich_SH3-bd"/>
</dbReference>